<keyword evidence="2" id="KW-1185">Reference proteome</keyword>
<proteinExistence type="predicted"/>
<gene>
    <name evidence="1" type="ORF">PVK06_034473</name>
</gene>
<evidence type="ECO:0000313" key="2">
    <source>
        <dbReference type="Proteomes" id="UP001358586"/>
    </source>
</evidence>
<accession>A0ABR0NEM8</accession>
<evidence type="ECO:0000313" key="1">
    <source>
        <dbReference type="EMBL" id="KAK5793330.1"/>
    </source>
</evidence>
<protein>
    <submittedName>
        <fullName evidence="1">Uncharacterized protein</fullName>
    </submittedName>
</protein>
<sequence length="132" mass="15740">MSASLDKITRNLKDWNKNTYGHITTRKRNLIHKLLTIQKKMDLLDTNHLAPIEMEIRHELENVLHHEELLWKQKARCDWLYLGDSNTKFFHTRTMQRQKNNHISAICNSLSDWLFDPEAIELEASNFFPKIV</sequence>
<dbReference type="EMBL" id="JARKNE010000010">
    <property type="protein sequence ID" value="KAK5793330.1"/>
    <property type="molecule type" value="Genomic_DNA"/>
</dbReference>
<name>A0ABR0NEM8_GOSAR</name>
<dbReference type="Proteomes" id="UP001358586">
    <property type="component" value="Chromosome 10"/>
</dbReference>
<reference evidence="1 2" key="1">
    <citation type="submission" date="2023-03" db="EMBL/GenBank/DDBJ databases">
        <title>WGS of Gossypium arboreum.</title>
        <authorList>
            <person name="Yu D."/>
        </authorList>
    </citation>
    <scope>NUCLEOTIDE SEQUENCE [LARGE SCALE GENOMIC DNA]</scope>
    <source>
        <tissue evidence="1">Leaf</tissue>
    </source>
</reference>
<comment type="caution">
    <text evidence="1">The sequence shown here is derived from an EMBL/GenBank/DDBJ whole genome shotgun (WGS) entry which is preliminary data.</text>
</comment>
<organism evidence="1 2">
    <name type="scientific">Gossypium arboreum</name>
    <name type="common">Tree cotton</name>
    <name type="synonym">Gossypium nanking</name>
    <dbReference type="NCBI Taxonomy" id="29729"/>
    <lineage>
        <taxon>Eukaryota</taxon>
        <taxon>Viridiplantae</taxon>
        <taxon>Streptophyta</taxon>
        <taxon>Embryophyta</taxon>
        <taxon>Tracheophyta</taxon>
        <taxon>Spermatophyta</taxon>
        <taxon>Magnoliopsida</taxon>
        <taxon>eudicotyledons</taxon>
        <taxon>Gunneridae</taxon>
        <taxon>Pentapetalae</taxon>
        <taxon>rosids</taxon>
        <taxon>malvids</taxon>
        <taxon>Malvales</taxon>
        <taxon>Malvaceae</taxon>
        <taxon>Malvoideae</taxon>
        <taxon>Gossypium</taxon>
    </lineage>
</organism>